<feature type="transmembrane region" description="Helical" evidence="5">
    <location>
        <begin position="196"/>
        <end position="217"/>
    </location>
</feature>
<accession>A0A381P140</accession>
<dbReference type="InterPro" id="IPR000620">
    <property type="entry name" value="EamA_dom"/>
</dbReference>
<gene>
    <name evidence="7" type="ORF">METZ01_LOCUS13455</name>
</gene>
<proteinExistence type="predicted"/>
<feature type="transmembrane region" description="Helical" evidence="5">
    <location>
        <begin position="139"/>
        <end position="157"/>
    </location>
</feature>
<feature type="transmembrane region" description="Helical" evidence="5">
    <location>
        <begin position="112"/>
        <end position="132"/>
    </location>
</feature>
<feature type="transmembrane region" description="Helical" evidence="5">
    <location>
        <begin position="223"/>
        <end position="244"/>
    </location>
</feature>
<evidence type="ECO:0000256" key="4">
    <source>
        <dbReference type="ARBA" id="ARBA00023136"/>
    </source>
</evidence>
<feature type="domain" description="EamA" evidence="6">
    <location>
        <begin position="166"/>
        <end position="298"/>
    </location>
</feature>
<dbReference type="Pfam" id="PF00892">
    <property type="entry name" value="EamA"/>
    <property type="match status" value="2"/>
</dbReference>
<organism evidence="7">
    <name type="scientific">marine metagenome</name>
    <dbReference type="NCBI Taxonomy" id="408172"/>
    <lineage>
        <taxon>unclassified sequences</taxon>
        <taxon>metagenomes</taxon>
        <taxon>ecological metagenomes</taxon>
    </lineage>
</organism>
<name>A0A381P140_9ZZZZ</name>
<evidence type="ECO:0000256" key="5">
    <source>
        <dbReference type="SAM" id="Phobius"/>
    </source>
</evidence>
<keyword evidence="2 5" id="KW-0812">Transmembrane</keyword>
<dbReference type="PANTHER" id="PTHR32322:SF2">
    <property type="entry name" value="EAMA DOMAIN-CONTAINING PROTEIN"/>
    <property type="match status" value="1"/>
</dbReference>
<evidence type="ECO:0000313" key="7">
    <source>
        <dbReference type="EMBL" id="SUZ60601.1"/>
    </source>
</evidence>
<feature type="transmembrane region" description="Helical" evidence="5">
    <location>
        <begin position="256"/>
        <end position="275"/>
    </location>
</feature>
<evidence type="ECO:0000256" key="3">
    <source>
        <dbReference type="ARBA" id="ARBA00022989"/>
    </source>
</evidence>
<comment type="subcellular location">
    <subcellularLocation>
        <location evidence="1">Membrane</location>
        <topology evidence="1">Multi-pass membrane protein</topology>
    </subcellularLocation>
</comment>
<dbReference type="AlphaFoldDB" id="A0A381P140"/>
<reference evidence="7" key="1">
    <citation type="submission" date="2018-05" db="EMBL/GenBank/DDBJ databases">
        <authorList>
            <person name="Lanie J.A."/>
            <person name="Ng W.-L."/>
            <person name="Kazmierczak K.M."/>
            <person name="Andrzejewski T.M."/>
            <person name="Davidsen T.M."/>
            <person name="Wayne K.J."/>
            <person name="Tettelin H."/>
            <person name="Glass J.I."/>
            <person name="Rusch D."/>
            <person name="Podicherti R."/>
            <person name="Tsui H.-C.T."/>
            <person name="Winkler M.E."/>
        </authorList>
    </citation>
    <scope>NUCLEOTIDE SEQUENCE</scope>
</reference>
<dbReference type="InterPro" id="IPR050638">
    <property type="entry name" value="AA-Vitamin_Transporters"/>
</dbReference>
<feature type="transmembrane region" description="Helical" evidence="5">
    <location>
        <begin position="21"/>
        <end position="41"/>
    </location>
</feature>
<dbReference type="PANTHER" id="PTHR32322">
    <property type="entry name" value="INNER MEMBRANE TRANSPORTER"/>
    <property type="match status" value="1"/>
</dbReference>
<feature type="domain" description="EamA" evidence="6">
    <location>
        <begin position="26"/>
        <end position="153"/>
    </location>
</feature>
<dbReference type="SUPFAM" id="SSF103481">
    <property type="entry name" value="Multidrug resistance efflux transporter EmrE"/>
    <property type="match status" value="2"/>
</dbReference>
<protein>
    <recommendedName>
        <fullName evidence="6">EamA domain-containing protein</fullName>
    </recommendedName>
</protein>
<evidence type="ECO:0000256" key="1">
    <source>
        <dbReference type="ARBA" id="ARBA00004141"/>
    </source>
</evidence>
<keyword evidence="3 5" id="KW-1133">Transmembrane helix</keyword>
<evidence type="ECO:0000259" key="6">
    <source>
        <dbReference type="Pfam" id="PF00892"/>
    </source>
</evidence>
<keyword evidence="4 5" id="KW-0472">Membrane</keyword>
<dbReference type="EMBL" id="UINC01000754">
    <property type="protein sequence ID" value="SUZ60601.1"/>
    <property type="molecule type" value="Genomic_DNA"/>
</dbReference>
<feature type="transmembrane region" description="Helical" evidence="5">
    <location>
        <begin position="163"/>
        <end position="184"/>
    </location>
</feature>
<evidence type="ECO:0000256" key="2">
    <source>
        <dbReference type="ARBA" id="ARBA00022692"/>
    </source>
</evidence>
<dbReference type="InterPro" id="IPR037185">
    <property type="entry name" value="EmrE-like"/>
</dbReference>
<feature type="transmembrane region" description="Helical" evidence="5">
    <location>
        <begin position="84"/>
        <end position="106"/>
    </location>
</feature>
<sequence>MNQAGPPTGPGEVGAGESPMAAFDWLLMCTAAGIWGSSFLFMEVALEAEHPGLVAWLRPVLGLCFLALVPSARRPVDAADRPAIALLGILWMALPLSLFPLAQTWIDSSVTGMLNSGMPVMTLVAGAVLFGVSTHRVQVAGVVVGILGMLMIGLSTATMGDTGAVGVVLVVLAVSCYGVAANIAGPLQRRYGSPAVLIRVLGVAAVATTPWGLFGLARSSFTWSAAAANVAVGVGGTGIAYVAAATLIGRVGPVRMSAVTYVIPVVAAVLGVGVLGEVLGPWEVAGAVVLVAGAWLTTRAGS</sequence>
<dbReference type="GO" id="GO:0016020">
    <property type="term" value="C:membrane"/>
    <property type="evidence" value="ECO:0007669"/>
    <property type="project" value="UniProtKB-SubCell"/>
</dbReference>